<evidence type="ECO:0000259" key="5">
    <source>
        <dbReference type="Pfam" id="PF00496"/>
    </source>
</evidence>
<keyword evidence="7" id="KW-1185">Reference proteome</keyword>
<feature type="signal peptide" evidence="4">
    <location>
        <begin position="1"/>
        <end position="24"/>
    </location>
</feature>
<dbReference type="InterPro" id="IPR023765">
    <property type="entry name" value="SBP_5_CS"/>
</dbReference>
<name>A0A5M6IPZ0_9PROT</name>
<dbReference type="OrthoDB" id="9803988at2"/>
<evidence type="ECO:0000313" key="6">
    <source>
        <dbReference type="EMBL" id="KAA5609969.1"/>
    </source>
</evidence>
<evidence type="ECO:0000256" key="4">
    <source>
        <dbReference type="SAM" id="SignalP"/>
    </source>
</evidence>
<feature type="chain" id="PRO_5024355268" evidence="4">
    <location>
        <begin position="25"/>
        <end position="539"/>
    </location>
</feature>
<dbReference type="PANTHER" id="PTHR30290">
    <property type="entry name" value="PERIPLASMIC BINDING COMPONENT OF ABC TRANSPORTER"/>
    <property type="match status" value="1"/>
</dbReference>
<dbReference type="Proteomes" id="UP000325255">
    <property type="component" value="Unassembled WGS sequence"/>
</dbReference>
<evidence type="ECO:0000313" key="7">
    <source>
        <dbReference type="Proteomes" id="UP000325255"/>
    </source>
</evidence>
<evidence type="ECO:0000256" key="3">
    <source>
        <dbReference type="ARBA" id="ARBA00022729"/>
    </source>
</evidence>
<gene>
    <name evidence="6" type="ORF">F1189_21465</name>
</gene>
<accession>A0A5M6IPZ0</accession>
<reference evidence="6 7" key="1">
    <citation type="submission" date="2019-09" db="EMBL/GenBank/DDBJ databases">
        <title>Genome sequence of Rhodovastum atsumiense, a diverse member of the Acetobacteraceae family of non-sulfur purple photosynthetic bacteria.</title>
        <authorList>
            <person name="Meyer T."/>
            <person name="Kyndt J."/>
        </authorList>
    </citation>
    <scope>NUCLEOTIDE SEQUENCE [LARGE SCALE GENOMIC DNA]</scope>
    <source>
        <strain evidence="6 7">DSM 21279</strain>
    </source>
</reference>
<dbReference type="InterPro" id="IPR030678">
    <property type="entry name" value="Peptide/Ni-bd"/>
</dbReference>
<dbReference type="GO" id="GO:0042938">
    <property type="term" value="P:dipeptide transport"/>
    <property type="evidence" value="ECO:0007669"/>
    <property type="project" value="TreeGrafter"/>
</dbReference>
<keyword evidence="3 4" id="KW-0732">Signal</keyword>
<sequence length="539" mass="58987">MIRRISLAAAAGLALGLAAPAARAASTLVVCTEASPAVLNPQLSTANTVFDVGAQIYDELVETERGGSVIQPALAESWSTAPDGLSVTFHLRRGVKFHANKSFTPTRDLTATDVVFSFNRMLDPNHPFHRIGGLSYDEWDSLLRDRVNAVVAVDDHTVRFDLKEPVASLLGILSMQSFAIFSAEYAEKLLAAGTPERLDSEPIGTGAFSFVRYQRDTDLRFRAFPQHWAKQARLPDRVAQVESLVFTIVPDPAVRLAKLRAGECHIARYPNPADFDAIRANPQLRLASGKMASIGYIAFRSDRPPFDKREVREALAMAIDLKSLVASVFQGVGEPTGALIPPVLWGHNPGVRPRPYDPAAAKAKLVQAGYPEGFRTQIWAIPVARAYMPNGRRAAEMIQADWAKIGVQAEIVTYEWGEYLRRVRSSEAPVGMLGGSWDYPDPSQLVYGYWACPGGKPRPGNWSRWCNAAFSDLVSRANVVSDPVERTKLYQQAQEVFAEDVPAVLFADTPAFSAVRSNVVGYKVHVLGGTPFTGITLRP</sequence>
<dbReference type="SUPFAM" id="SSF53850">
    <property type="entry name" value="Periplasmic binding protein-like II"/>
    <property type="match status" value="1"/>
</dbReference>
<dbReference type="Gene3D" id="3.10.105.10">
    <property type="entry name" value="Dipeptide-binding Protein, Domain 3"/>
    <property type="match status" value="1"/>
</dbReference>
<dbReference type="GO" id="GO:0030288">
    <property type="term" value="C:outer membrane-bounded periplasmic space"/>
    <property type="evidence" value="ECO:0007669"/>
    <property type="project" value="TreeGrafter"/>
</dbReference>
<dbReference type="Gene3D" id="3.90.76.10">
    <property type="entry name" value="Dipeptide-binding Protein, Domain 1"/>
    <property type="match status" value="1"/>
</dbReference>
<dbReference type="GO" id="GO:0043190">
    <property type="term" value="C:ATP-binding cassette (ABC) transporter complex"/>
    <property type="evidence" value="ECO:0007669"/>
    <property type="project" value="InterPro"/>
</dbReference>
<dbReference type="PANTHER" id="PTHR30290:SF38">
    <property type="entry name" value="D,D-DIPEPTIDE-BINDING PERIPLASMIC PROTEIN DDPA-RELATED"/>
    <property type="match status" value="1"/>
</dbReference>
<comment type="subcellular location">
    <subcellularLocation>
        <location evidence="1">Periplasm</location>
    </subcellularLocation>
</comment>
<protein>
    <submittedName>
        <fullName evidence="6">ABC transporter substrate-binding protein</fullName>
    </submittedName>
</protein>
<dbReference type="GO" id="GO:1904680">
    <property type="term" value="F:peptide transmembrane transporter activity"/>
    <property type="evidence" value="ECO:0007669"/>
    <property type="project" value="TreeGrafter"/>
</dbReference>
<feature type="domain" description="Solute-binding protein family 5" evidence="5">
    <location>
        <begin position="70"/>
        <end position="455"/>
    </location>
</feature>
<dbReference type="PIRSF" id="PIRSF002741">
    <property type="entry name" value="MppA"/>
    <property type="match status" value="1"/>
</dbReference>
<proteinExistence type="inferred from homology"/>
<organism evidence="6 7">
    <name type="scientific">Rhodovastum atsumiense</name>
    <dbReference type="NCBI Taxonomy" id="504468"/>
    <lineage>
        <taxon>Bacteria</taxon>
        <taxon>Pseudomonadati</taxon>
        <taxon>Pseudomonadota</taxon>
        <taxon>Alphaproteobacteria</taxon>
        <taxon>Acetobacterales</taxon>
        <taxon>Acetobacteraceae</taxon>
        <taxon>Rhodovastum</taxon>
    </lineage>
</organism>
<dbReference type="EMBL" id="VWPK01000040">
    <property type="protein sequence ID" value="KAA5609969.1"/>
    <property type="molecule type" value="Genomic_DNA"/>
</dbReference>
<dbReference type="Pfam" id="PF00496">
    <property type="entry name" value="SBP_bac_5"/>
    <property type="match status" value="1"/>
</dbReference>
<dbReference type="InterPro" id="IPR039424">
    <property type="entry name" value="SBP_5"/>
</dbReference>
<evidence type="ECO:0000256" key="1">
    <source>
        <dbReference type="ARBA" id="ARBA00004418"/>
    </source>
</evidence>
<dbReference type="AlphaFoldDB" id="A0A5M6IPZ0"/>
<evidence type="ECO:0000256" key="2">
    <source>
        <dbReference type="ARBA" id="ARBA00005695"/>
    </source>
</evidence>
<dbReference type="Gene3D" id="3.40.190.10">
    <property type="entry name" value="Periplasmic binding protein-like II"/>
    <property type="match status" value="1"/>
</dbReference>
<dbReference type="RefSeq" id="WP_150042931.1">
    <property type="nucleotide sequence ID" value="NZ_OW485601.1"/>
</dbReference>
<dbReference type="InterPro" id="IPR000914">
    <property type="entry name" value="SBP_5_dom"/>
</dbReference>
<dbReference type="PROSITE" id="PS01040">
    <property type="entry name" value="SBP_BACTERIAL_5"/>
    <property type="match status" value="1"/>
</dbReference>
<comment type="caution">
    <text evidence="6">The sequence shown here is derived from an EMBL/GenBank/DDBJ whole genome shotgun (WGS) entry which is preliminary data.</text>
</comment>
<dbReference type="CDD" id="cd08493">
    <property type="entry name" value="PBP2_DppA_like"/>
    <property type="match status" value="1"/>
</dbReference>
<comment type="similarity">
    <text evidence="2">Belongs to the bacterial solute-binding protein 5 family.</text>
</comment>